<feature type="compositionally biased region" description="Low complexity" evidence="5">
    <location>
        <begin position="227"/>
        <end position="241"/>
    </location>
</feature>
<protein>
    <recommendedName>
        <fullName evidence="6">C2H2-type domain-containing protein</fullName>
    </recommendedName>
</protein>
<dbReference type="InterPro" id="IPR036236">
    <property type="entry name" value="Znf_C2H2_sf"/>
</dbReference>
<evidence type="ECO:0000313" key="7">
    <source>
        <dbReference type="EMBL" id="CAD6184088.1"/>
    </source>
</evidence>
<evidence type="ECO:0000259" key="6">
    <source>
        <dbReference type="PROSITE" id="PS50157"/>
    </source>
</evidence>
<dbReference type="GO" id="GO:0008270">
    <property type="term" value="F:zinc ion binding"/>
    <property type="evidence" value="ECO:0007669"/>
    <property type="project" value="UniProtKB-KW"/>
</dbReference>
<keyword evidence="2 4" id="KW-0863">Zinc-finger</keyword>
<dbReference type="Proteomes" id="UP000835052">
    <property type="component" value="Unassembled WGS sequence"/>
</dbReference>
<dbReference type="GO" id="GO:0000981">
    <property type="term" value="F:DNA-binding transcription factor activity, RNA polymerase II-specific"/>
    <property type="evidence" value="ECO:0007669"/>
    <property type="project" value="TreeGrafter"/>
</dbReference>
<dbReference type="InterPro" id="IPR013087">
    <property type="entry name" value="Znf_C2H2_type"/>
</dbReference>
<keyword evidence="8" id="KW-1185">Reference proteome</keyword>
<gene>
    <name evidence="7" type="ORF">CAUJ_LOCUS7</name>
</gene>
<dbReference type="SMART" id="SM00355">
    <property type="entry name" value="ZnF_C2H2"/>
    <property type="match status" value="3"/>
</dbReference>
<dbReference type="PROSITE" id="PS00028">
    <property type="entry name" value="ZINC_FINGER_C2H2_1"/>
    <property type="match status" value="2"/>
</dbReference>
<feature type="domain" description="C2H2-type" evidence="6">
    <location>
        <begin position="317"/>
        <end position="344"/>
    </location>
</feature>
<dbReference type="GO" id="GO:0005634">
    <property type="term" value="C:nucleus"/>
    <property type="evidence" value="ECO:0007669"/>
    <property type="project" value="UniProtKB-ARBA"/>
</dbReference>
<accession>A0A8S1GMQ0</accession>
<dbReference type="Pfam" id="PF00096">
    <property type="entry name" value="zf-C2H2"/>
    <property type="match status" value="2"/>
</dbReference>
<dbReference type="FunFam" id="3.30.160.60:FF:000446">
    <property type="entry name" value="Zinc finger protein"/>
    <property type="match status" value="1"/>
</dbReference>
<feature type="domain" description="C2H2-type" evidence="6">
    <location>
        <begin position="289"/>
        <end position="316"/>
    </location>
</feature>
<dbReference type="EMBL" id="CAJGYM010000001">
    <property type="protein sequence ID" value="CAD6184088.1"/>
    <property type="molecule type" value="Genomic_DNA"/>
</dbReference>
<proteinExistence type="predicted"/>
<dbReference type="Gene3D" id="3.30.160.60">
    <property type="entry name" value="Classic Zinc Finger"/>
    <property type="match status" value="3"/>
</dbReference>
<dbReference type="OrthoDB" id="5428132at2759"/>
<sequence>MLRDSAHKNHKDSGVSFHEISTTSRVSDFTTSFAPAALIRSHNISSDPLEPPTCIIRLPVHLNLISSFPSQECTPRRTLGAPRSGCTPSNAGSPENIKEYTLILVGSEIRWFERCKYFDSCAKAQLAALGDFPTPRCRRAHSVAPLYEFCRQRHLAPCPDDGTRKSAQCSGLGPNRGMDSFEVPPFPVVCHPVLLQYAVELFAQLQKKYQVNAEMVTFSPVMCTETTSSSSPSSSQTAHNSPSPPSKKEKKPDSPTNAHTCQCGICGKRFTRHWLLQGHLRTHTGEKPFKCDVCGKAFADKSNLRAHVQTHSGQKPHVCLKCGKRFALKSYLSKHEESACVRSPLASIDK</sequence>
<evidence type="ECO:0000256" key="5">
    <source>
        <dbReference type="SAM" id="MobiDB-lite"/>
    </source>
</evidence>
<organism evidence="7 8">
    <name type="scientific">Caenorhabditis auriculariae</name>
    <dbReference type="NCBI Taxonomy" id="2777116"/>
    <lineage>
        <taxon>Eukaryota</taxon>
        <taxon>Metazoa</taxon>
        <taxon>Ecdysozoa</taxon>
        <taxon>Nematoda</taxon>
        <taxon>Chromadorea</taxon>
        <taxon>Rhabditida</taxon>
        <taxon>Rhabditina</taxon>
        <taxon>Rhabditomorpha</taxon>
        <taxon>Rhabditoidea</taxon>
        <taxon>Rhabditidae</taxon>
        <taxon>Peloderinae</taxon>
        <taxon>Caenorhabditis</taxon>
    </lineage>
</organism>
<evidence type="ECO:0000313" key="8">
    <source>
        <dbReference type="Proteomes" id="UP000835052"/>
    </source>
</evidence>
<evidence type="ECO:0000256" key="4">
    <source>
        <dbReference type="PROSITE-ProRule" id="PRU00042"/>
    </source>
</evidence>
<evidence type="ECO:0000256" key="2">
    <source>
        <dbReference type="ARBA" id="ARBA00022771"/>
    </source>
</evidence>
<evidence type="ECO:0000256" key="3">
    <source>
        <dbReference type="ARBA" id="ARBA00022833"/>
    </source>
</evidence>
<dbReference type="PANTHER" id="PTHR23235:SF120">
    <property type="entry name" value="KRUPPEL-LIKE FACTOR 15"/>
    <property type="match status" value="1"/>
</dbReference>
<feature type="domain" description="C2H2-type" evidence="6">
    <location>
        <begin position="259"/>
        <end position="288"/>
    </location>
</feature>
<name>A0A8S1GMQ0_9PELO</name>
<dbReference type="PROSITE" id="PS50157">
    <property type="entry name" value="ZINC_FINGER_C2H2_2"/>
    <property type="match status" value="3"/>
</dbReference>
<evidence type="ECO:0000256" key="1">
    <source>
        <dbReference type="ARBA" id="ARBA00022723"/>
    </source>
</evidence>
<comment type="caution">
    <text evidence="7">The sequence shown here is derived from an EMBL/GenBank/DDBJ whole genome shotgun (WGS) entry which is preliminary data.</text>
</comment>
<dbReference type="SUPFAM" id="SSF57667">
    <property type="entry name" value="beta-beta-alpha zinc fingers"/>
    <property type="match status" value="2"/>
</dbReference>
<keyword evidence="3" id="KW-0862">Zinc</keyword>
<dbReference type="FunFam" id="3.30.160.60:FF:002343">
    <property type="entry name" value="Zinc finger protein 33A"/>
    <property type="match status" value="1"/>
</dbReference>
<keyword evidence="1" id="KW-0479">Metal-binding</keyword>
<dbReference type="PANTHER" id="PTHR23235">
    <property type="entry name" value="KRUEPPEL-LIKE TRANSCRIPTION FACTOR"/>
    <property type="match status" value="1"/>
</dbReference>
<feature type="region of interest" description="Disordered" evidence="5">
    <location>
        <begin position="227"/>
        <end position="257"/>
    </location>
</feature>
<dbReference type="GO" id="GO:0000978">
    <property type="term" value="F:RNA polymerase II cis-regulatory region sequence-specific DNA binding"/>
    <property type="evidence" value="ECO:0007669"/>
    <property type="project" value="TreeGrafter"/>
</dbReference>
<reference evidence="7" key="1">
    <citation type="submission" date="2020-10" db="EMBL/GenBank/DDBJ databases">
        <authorList>
            <person name="Kikuchi T."/>
        </authorList>
    </citation>
    <scope>NUCLEOTIDE SEQUENCE</scope>
    <source>
        <strain evidence="7">NKZ352</strain>
    </source>
</reference>
<dbReference type="AlphaFoldDB" id="A0A8S1GMQ0"/>
<dbReference type="GO" id="GO:0000122">
    <property type="term" value="P:negative regulation of transcription by RNA polymerase II"/>
    <property type="evidence" value="ECO:0007669"/>
    <property type="project" value="UniProtKB-ARBA"/>
</dbReference>